<name>A0A4U8Q5S4_9FIRM</name>
<sequence>MELNFMIFIIGKILTTSLYILGILALIKYLRNK</sequence>
<accession>A0A4U8Q5S4</accession>
<organism evidence="2 3">
    <name type="scientific">Robinsoniella peoriensis</name>
    <dbReference type="NCBI Taxonomy" id="180332"/>
    <lineage>
        <taxon>Bacteria</taxon>
        <taxon>Bacillati</taxon>
        <taxon>Bacillota</taxon>
        <taxon>Clostridia</taxon>
        <taxon>Lachnospirales</taxon>
        <taxon>Lachnospiraceae</taxon>
        <taxon>Robinsoniella</taxon>
    </lineage>
</organism>
<proteinExistence type="predicted"/>
<gene>
    <name evidence="2" type="ORF">DSM106044_03445</name>
</gene>
<keyword evidence="1" id="KW-1133">Transmembrane helix</keyword>
<protein>
    <submittedName>
        <fullName evidence="2">Uncharacterized protein</fullName>
    </submittedName>
</protein>
<dbReference type="Proteomes" id="UP000306509">
    <property type="component" value="Unassembled WGS sequence"/>
</dbReference>
<feature type="transmembrane region" description="Helical" evidence="1">
    <location>
        <begin position="6"/>
        <end position="27"/>
    </location>
</feature>
<evidence type="ECO:0000313" key="2">
    <source>
        <dbReference type="EMBL" id="TLC99653.1"/>
    </source>
</evidence>
<dbReference type="AlphaFoldDB" id="A0A4U8Q5S4"/>
<evidence type="ECO:0000313" key="3">
    <source>
        <dbReference type="Proteomes" id="UP000306509"/>
    </source>
</evidence>
<keyword evidence="3" id="KW-1185">Reference proteome</keyword>
<keyword evidence="1" id="KW-0812">Transmembrane</keyword>
<comment type="caution">
    <text evidence="2">The sequence shown here is derived from an EMBL/GenBank/DDBJ whole genome shotgun (WGS) entry which is preliminary data.</text>
</comment>
<reference evidence="2 3" key="1">
    <citation type="journal article" date="2019" name="Anaerobe">
        <title>Detection of Robinsoniella peoriensis in multiple bone samples of a trauma patient.</title>
        <authorList>
            <person name="Schrottner P."/>
            <person name="Hartwich K."/>
            <person name="Bunk B."/>
            <person name="Schober I."/>
            <person name="Helbig S."/>
            <person name="Rudolph W.W."/>
            <person name="Gunzer F."/>
        </authorList>
    </citation>
    <scope>NUCLEOTIDE SEQUENCE [LARGE SCALE GENOMIC DNA]</scope>
    <source>
        <strain evidence="2 3">DSM 106044</strain>
    </source>
</reference>
<keyword evidence="1" id="KW-0472">Membrane</keyword>
<evidence type="ECO:0000256" key="1">
    <source>
        <dbReference type="SAM" id="Phobius"/>
    </source>
</evidence>
<dbReference type="EMBL" id="QGQD01000067">
    <property type="protein sequence ID" value="TLC99653.1"/>
    <property type="molecule type" value="Genomic_DNA"/>
</dbReference>